<evidence type="ECO:0000313" key="14">
    <source>
        <dbReference type="Proteomes" id="UP000435112"/>
    </source>
</evidence>
<comment type="caution">
    <text evidence="9">The sequence shown here is derived from an EMBL/GenBank/DDBJ whole genome shotgun (WGS) entry which is preliminary data.</text>
</comment>
<dbReference type="EMBL" id="QXFT01000364">
    <property type="protein sequence ID" value="KAE9346064.1"/>
    <property type="molecule type" value="Genomic_DNA"/>
</dbReference>
<dbReference type="EC" id="4.2.1.1" evidence="2"/>
<dbReference type="GO" id="GO:0004089">
    <property type="term" value="F:carbonate dehydratase activity"/>
    <property type="evidence" value="ECO:0007669"/>
    <property type="project" value="UniProtKB-EC"/>
</dbReference>
<gene>
    <name evidence="10" type="ORF">PR001_g6971</name>
    <name evidence="9" type="ORF">PR002_g7443</name>
    <name evidence="11" type="ORF">PR003_g7617</name>
</gene>
<keyword evidence="5" id="KW-0456">Lyase</keyword>
<dbReference type="PROSITE" id="PS51144">
    <property type="entry name" value="ALPHA_CA_2"/>
    <property type="match status" value="1"/>
</dbReference>
<feature type="domain" description="Alpha-carbonic anhydrase" evidence="8">
    <location>
        <begin position="19"/>
        <end position="253"/>
    </location>
</feature>
<dbReference type="CDD" id="cd03124">
    <property type="entry name" value="alpha_CA_prokaryotic_like"/>
    <property type="match status" value="1"/>
</dbReference>
<evidence type="ECO:0000256" key="7">
    <source>
        <dbReference type="SAM" id="MobiDB-lite"/>
    </source>
</evidence>
<dbReference type="SUPFAM" id="SSF51069">
    <property type="entry name" value="Carbonic anhydrase"/>
    <property type="match status" value="1"/>
</dbReference>
<evidence type="ECO:0000256" key="5">
    <source>
        <dbReference type="ARBA" id="ARBA00023239"/>
    </source>
</evidence>
<evidence type="ECO:0000313" key="10">
    <source>
        <dbReference type="EMBL" id="KAE9040643.1"/>
    </source>
</evidence>
<evidence type="ECO:0000256" key="1">
    <source>
        <dbReference type="ARBA" id="ARBA00010718"/>
    </source>
</evidence>
<dbReference type="PANTHER" id="PTHR18952">
    <property type="entry name" value="CARBONIC ANHYDRASE"/>
    <property type="match status" value="1"/>
</dbReference>
<dbReference type="GO" id="GO:0008270">
    <property type="term" value="F:zinc ion binding"/>
    <property type="evidence" value="ECO:0007669"/>
    <property type="project" value="InterPro"/>
</dbReference>
<dbReference type="InterPro" id="IPR036398">
    <property type="entry name" value="CA_dom_sf"/>
</dbReference>
<accession>A0A6A3N2B9</accession>
<dbReference type="InterPro" id="IPR023561">
    <property type="entry name" value="Carbonic_anhydrase_a-class"/>
</dbReference>
<evidence type="ECO:0000256" key="6">
    <source>
        <dbReference type="ARBA" id="ARBA00048348"/>
    </source>
</evidence>
<dbReference type="Proteomes" id="UP000429607">
    <property type="component" value="Unassembled WGS sequence"/>
</dbReference>
<feature type="region of interest" description="Disordered" evidence="7">
    <location>
        <begin position="21"/>
        <end position="40"/>
    </location>
</feature>
<name>A0A6A3N2B9_9STRA</name>
<dbReference type="Pfam" id="PF00194">
    <property type="entry name" value="Carb_anhydrase"/>
    <property type="match status" value="1"/>
</dbReference>
<sequence length="253" mass="27539">MGASVSKVSISKVLHHKAAGFAASGSKKGEQPPMLSQSPIDIVENPTDELQTLSATETTLQLGAASAEMQLVHGGENFQVNWSDRDQNFLVLDGKKFYTVQFHFHAPSEHTVNGNARAMELHVVHQAEDGALAVVGVFFREGQESAFLAQFWHEMATLQPDKHDHVALGKIAGGEELNALLEGKIFRYTGSLTTPPYSEGVEWVVVSDMLEASPEQLELFRNFLPTPNARDTQKLNGRKVSPCQCSSVTPIGA</sequence>
<protein>
    <recommendedName>
        <fullName evidence="2">carbonic anhydrase</fullName>
        <ecNumber evidence="2">4.2.1.1</ecNumber>
    </recommendedName>
</protein>
<evidence type="ECO:0000313" key="12">
    <source>
        <dbReference type="Proteomes" id="UP000429607"/>
    </source>
</evidence>
<keyword evidence="4" id="KW-0862">Zinc</keyword>
<dbReference type="OrthoDB" id="429145at2759"/>
<dbReference type="EMBL" id="QXFU01000357">
    <property type="protein sequence ID" value="KAE9035683.1"/>
    <property type="molecule type" value="Genomic_DNA"/>
</dbReference>
<evidence type="ECO:0000259" key="8">
    <source>
        <dbReference type="PROSITE" id="PS51144"/>
    </source>
</evidence>
<dbReference type="Proteomes" id="UP000435112">
    <property type="component" value="Unassembled WGS sequence"/>
</dbReference>
<dbReference type="AlphaFoldDB" id="A0A6A3N2B9"/>
<keyword evidence="3" id="KW-0479">Metal-binding</keyword>
<evidence type="ECO:0000256" key="3">
    <source>
        <dbReference type="ARBA" id="ARBA00022723"/>
    </source>
</evidence>
<proteinExistence type="inferred from homology"/>
<evidence type="ECO:0000256" key="2">
    <source>
        <dbReference type="ARBA" id="ARBA00012925"/>
    </source>
</evidence>
<dbReference type="InterPro" id="IPR001148">
    <property type="entry name" value="CA_dom"/>
</dbReference>
<dbReference type="InterPro" id="IPR041891">
    <property type="entry name" value="Alpha_CA_prokaryot-like"/>
</dbReference>
<comment type="similarity">
    <text evidence="1">Belongs to the alpha-carbonic anhydrase family.</text>
</comment>
<comment type="catalytic activity">
    <reaction evidence="6">
        <text>hydrogencarbonate + H(+) = CO2 + H2O</text>
        <dbReference type="Rhea" id="RHEA:10748"/>
        <dbReference type="ChEBI" id="CHEBI:15377"/>
        <dbReference type="ChEBI" id="CHEBI:15378"/>
        <dbReference type="ChEBI" id="CHEBI:16526"/>
        <dbReference type="ChEBI" id="CHEBI:17544"/>
        <dbReference type="EC" id="4.2.1.1"/>
    </reaction>
</comment>
<dbReference type="EMBL" id="QXFV01000338">
    <property type="protein sequence ID" value="KAE9040643.1"/>
    <property type="molecule type" value="Genomic_DNA"/>
</dbReference>
<evidence type="ECO:0000313" key="9">
    <source>
        <dbReference type="EMBL" id="KAE9035683.1"/>
    </source>
</evidence>
<keyword evidence="13" id="KW-1185">Reference proteome</keyword>
<evidence type="ECO:0000313" key="11">
    <source>
        <dbReference type="EMBL" id="KAE9346064.1"/>
    </source>
</evidence>
<dbReference type="Gene3D" id="3.10.200.10">
    <property type="entry name" value="Alpha carbonic anhydrase"/>
    <property type="match status" value="1"/>
</dbReference>
<dbReference type="SMART" id="SM01057">
    <property type="entry name" value="Carb_anhydrase"/>
    <property type="match status" value="1"/>
</dbReference>
<evidence type="ECO:0000256" key="4">
    <source>
        <dbReference type="ARBA" id="ARBA00022833"/>
    </source>
</evidence>
<evidence type="ECO:0000313" key="13">
    <source>
        <dbReference type="Proteomes" id="UP000434957"/>
    </source>
</evidence>
<dbReference type="PANTHER" id="PTHR18952:SF265">
    <property type="entry name" value="CARBONIC ANHYDRASE"/>
    <property type="match status" value="1"/>
</dbReference>
<dbReference type="Proteomes" id="UP000434957">
    <property type="component" value="Unassembled WGS sequence"/>
</dbReference>
<reference evidence="12 14" key="1">
    <citation type="submission" date="2018-09" db="EMBL/GenBank/DDBJ databases">
        <title>Genomic investigation of the strawberry pathogen Phytophthora fragariae indicates pathogenicity is determined by transcriptional variation in three key races.</title>
        <authorList>
            <person name="Adams T.M."/>
            <person name="Armitage A.D."/>
            <person name="Sobczyk M.K."/>
            <person name="Bates H.J."/>
            <person name="Dunwell J.M."/>
            <person name="Nellist C.F."/>
            <person name="Harrison R.J."/>
        </authorList>
    </citation>
    <scope>NUCLEOTIDE SEQUENCE [LARGE SCALE GENOMIC DNA]</scope>
    <source>
        <strain evidence="10 12">SCRP249</strain>
        <strain evidence="9 14">SCRP324</strain>
        <strain evidence="11 13">SCRP333</strain>
    </source>
</reference>
<organism evidence="9 14">
    <name type="scientific">Phytophthora rubi</name>
    <dbReference type="NCBI Taxonomy" id="129364"/>
    <lineage>
        <taxon>Eukaryota</taxon>
        <taxon>Sar</taxon>
        <taxon>Stramenopiles</taxon>
        <taxon>Oomycota</taxon>
        <taxon>Peronosporomycetes</taxon>
        <taxon>Peronosporales</taxon>
        <taxon>Peronosporaceae</taxon>
        <taxon>Phytophthora</taxon>
    </lineage>
</organism>